<dbReference type="RefSeq" id="WP_323325668.1">
    <property type="nucleotide sequence ID" value="NZ_JAYGIL010000003.1"/>
</dbReference>
<proteinExistence type="predicted"/>
<sequence length="127" mass="14625">MKKKYYFFNIPLIILIFMIKNISIYAQRSRDFGRDYSDMPIQSYSVNNIIASFILGPVLFMIGQALLKYHVDEKGNPKSFFGVVITWASIICFIPALQFLFSLSLMIFALVILGVIIYAFFSTLLKK</sequence>
<keyword evidence="1" id="KW-0472">Membrane</keyword>
<protein>
    <submittedName>
        <fullName evidence="2">Uncharacterized protein</fullName>
    </submittedName>
</protein>
<evidence type="ECO:0000313" key="2">
    <source>
        <dbReference type="EMBL" id="MEA5401753.1"/>
    </source>
</evidence>
<organism evidence="2 3">
    <name type="scientific">Arcicella gelida</name>
    <dbReference type="NCBI Taxonomy" id="2984195"/>
    <lineage>
        <taxon>Bacteria</taxon>
        <taxon>Pseudomonadati</taxon>
        <taxon>Bacteroidota</taxon>
        <taxon>Cytophagia</taxon>
        <taxon>Cytophagales</taxon>
        <taxon>Flectobacillaceae</taxon>
        <taxon>Arcicella</taxon>
    </lineage>
</organism>
<keyword evidence="1" id="KW-0812">Transmembrane</keyword>
<gene>
    <name evidence="2" type="ORF">VB776_02425</name>
</gene>
<accession>A0ABU5RZX0</accession>
<evidence type="ECO:0000256" key="1">
    <source>
        <dbReference type="SAM" id="Phobius"/>
    </source>
</evidence>
<keyword evidence="1" id="KW-1133">Transmembrane helix</keyword>
<dbReference type="EMBL" id="JAYGIL010000003">
    <property type="protein sequence ID" value="MEA5401753.1"/>
    <property type="molecule type" value="Genomic_DNA"/>
</dbReference>
<feature type="transmembrane region" description="Helical" evidence="1">
    <location>
        <begin position="79"/>
        <end position="97"/>
    </location>
</feature>
<feature type="transmembrane region" description="Helical" evidence="1">
    <location>
        <begin position="7"/>
        <end position="26"/>
    </location>
</feature>
<comment type="caution">
    <text evidence="2">The sequence shown here is derived from an EMBL/GenBank/DDBJ whole genome shotgun (WGS) entry which is preliminary data.</text>
</comment>
<reference evidence="2 3" key="1">
    <citation type="submission" date="2023-12" db="EMBL/GenBank/DDBJ databases">
        <title>Novel species of the genus Arcicella isolated from rivers.</title>
        <authorList>
            <person name="Lu H."/>
        </authorList>
    </citation>
    <scope>NUCLEOTIDE SEQUENCE [LARGE SCALE GENOMIC DNA]</scope>
    <source>
        <strain evidence="2 3">DC2W</strain>
    </source>
</reference>
<keyword evidence="3" id="KW-1185">Reference proteome</keyword>
<name>A0ABU5RZX0_9BACT</name>
<feature type="transmembrane region" description="Helical" evidence="1">
    <location>
        <begin position="46"/>
        <end position="67"/>
    </location>
</feature>
<feature type="transmembrane region" description="Helical" evidence="1">
    <location>
        <begin position="103"/>
        <end position="125"/>
    </location>
</feature>
<evidence type="ECO:0000313" key="3">
    <source>
        <dbReference type="Proteomes" id="UP001303899"/>
    </source>
</evidence>
<dbReference type="Proteomes" id="UP001303899">
    <property type="component" value="Unassembled WGS sequence"/>
</dbReference>